<name>A0A077NGT3_XENBV</name>
<dbReference type="EMBL" id="CBSW010000190">
    <property type="protein sequence ID" value="CDG97633.1"/>
    <property type="molecule type" value="Genomic_DNA"/>
</dbReference>
<dbReference type="HOGENOM" id="CLU_3174870_0_0_6"/>
<sequence>MKTRQESSTSQKSSIHLSMTVPYEIVFWSKILILEQALSSIFYPELR</sequence>
<proteinExistence type="predicted"/>
<reference evidence="1" key="1">
    <citation type="submission" date="2013-07" db="EMBL/GenBank/DDBJ databases">
        <title>Sub-species coevolution in mutualistic symbiosis.</title>
        <authorList>
            <person name="Murfin K."/>
            <person name="Klassen J."/>
            <person name="Lee M."/>
            <person name="Forst S."/>
            <person name="Stock P."/>
            <person name="Goodrich-Blair H."/>
        </authorList>
    </citation>
    <scope>NUCLEOTIDE SEQUENCE [LARGE SCALE GENOMIC DNA]</scope>
    <source>
        <strain evidence="1">Puntauvense</strain>
    </source>
</reference>
<dbReference type="Proteomes" id="UP000028511">
    <property type="component" value="Unassembled WGS sequence"/>
</dbReference>
<organism evidence="1">
    <name type="scientific">Xenorhabdus bovienii str. puntauvense</name>
    <dbReference type="NCBI Taxonomy" id="1398201"/>
    <lineage>
        <taxon>Bacteria</taxon>
        <taxon>Pseudomonadati</taxon>
        <taxon>Pseudomonadota</taxon>
        <taxon>Gammaproteobacteria</taxon>
        <taxon>Enterobacterales</taxon>
        <taxon>Morganellaceae</taxon>
        <taxon>Xenorhabdus</taxon>
    </lineage>
</organism>
<comment type="caution">
    <text evidence="1">The sequence shown here is derived from an EMBL/GenBank/DDBJ whole genome shotgun (WGS) entry which is preliminary data.</text>
</comment>
<evidence type="ECO:0000313" key="1">
    <source>
        <dbReference type="EMBL" id="CDG97633.1"/>
    </source>
</evidence>
<accession>A0A077NGT3</accession>
<protein>
    <submittedName>
        <fullName evidence="1">Uncharacterized protein</fullName>
    </submittedName>
</protein>
<gene>
    <name evidence="1" type="ORF">XBP1_270173</name>
</gene>
<dbReference type="AlphaFoldDB" id="A0A077NGT3"/>